<dbReference type="STRING" id="1798371.A2W14_01055"/>
<comment type="caution">
    <text evidence="1">The sequence shown here is derived from an EMBL/GenBank/DDBJ whole genome shotgun (WGS) entry which is preliminary data.</text>
</comment>
<organism evidence="1 2">
    <name type="scientific">Candidatus Gottesmanbacteria bacterium RBG_16_37_8</name>
    <dbReference type="NCBI Taxonomy" id="1798371"/>
    <lineage>
        <taxon>Bacteria</taxon>
        <taxon>Candidatus Gottesmaniibacteriota</taxon>
    </lineage>
</organism>
<accession>A0A1F5YQ20</accession>
<dbReference type="AlphaFoldDB" id="A0A1F5YQ20"/>
<reference evidence="1 2" key="1">
    <citation type="journal article" date="2016" name="Nat. Commun.">
        <title>Thousands of microbial genomes shed light on interconnected biogeochemical processes in an aquifer system.</title>
        <authorList>
            <person name="Anantharaman K."/>
            <person name="Brown C.T."/>
            <person name="Hug L.A."/>
            <person name="Sharon I."/>
            <person name="Castelle C.J."/>
            <person name="Probst A.J."/>
            <person name="Thomas B.C."/>
            <person name="Singh A."/>
            <person name="Wilkins M.J."/>
            <person name="Karaoz U."/>
            <person name="Brodie E.L."/>
            <person name="Williams K.H."/>
            <person name="Hubbard S.S."/>
            <person name="Banfield J.F."/>
        </authorList>
    </citation>
    <scope>NUCLEOTIDE SEQUENCE [LARGE SCALE GENOMIC DNA]</scope>
</reference>
<protein>
    <submittedName>
        <fullName evidence="1">Uncharacterized protein</fullName>
    </submittedName>
</protein>
<proteinExistence type="predicted"/>
<evidence type="ECO:0000313" key="2">
    <source>
        <dbReference type="Proteomes" id="UP000176665"/>
    </source>
</evidence>
<gene>
    <name evidence="1" type="ORF">A2W14_01055</name>
</gene>
<dbReference type="Proteomes" id="UP000176665">
    <property type="component" value="Unassembled WGS sequence"/>
</dbReference>
<evidence type="ECO:0000313" key="1">
    <source>
        <dbReference type="EMBL" id="OGG02300.1"/>
    </source>
</evidence>
<sequence length="67" mass="7556">MLKNMIAPVQAWLLSQGRCVGCGKSLSNGKRKKGKDEEVVTCKYCGRIYLFDKTKKTYQRAPLTVSE</sequence>
<dbReference type="EMBL" id="MFJA01000067">
    <property type="protein sequence ID" value="OGG02300.1"/>
    <property type="molecule type" value="Genomic_DNA"/>
</dbReference>
<name>A0A1F5YQ20_9BACT</name>